<feature type="transmembrane region" description="Helical" evidence="2">
    <location>
        <begin position="253"/>
        <end position="282"/>
    </location>
</feature>
<gene>
    <name evidence="3" type="ORF">CLV79_11210</name>
    <name evidence="4" type="ORF">LOS8367_03207</name>
</gene>
<name>A0A1X6ZZ28_9RHOB</name>
<evidence type="ECO:0000313" key="3">
    <source>
        <dbReference type="EMBL" id="PSK82494.1"/>
    </source>
</evidence>
<keyword evidence="2" id="KW-1133">Transmembrane helix</keyword>
<feature type="transmembrane region" description="Helical" evidence="2">
    <location>
        <begin position="412"/>
        <end position="431"/>
    </location>
</feature>
<evidence type="ECO:0000313" key="4">
    <source>
        <dbReference type="EMBL" id="SLN65291.1"/>
    </source>
</evidence>
<feature type="transmembrane region" description="Helical" evidence="2">
    <location>
        <begin position="137"/>
        <end position="157"/>
    </location>
</feature>
<sequence>MLHPTTTPIALLMFAAILWLGPVRGLWVFFASMTFRSAAALSLPGLGDLSLTDFCVVALWAACLGRPVGFARLFGTMRPTRPGFPLMLLMVLATIGAVFLPRVFSGQTEFFTLGQIEGRLSFLLAPLRPTGSNIGQLVRFALSVSSYVLLAAAFAYWGRPDQALRAMTISTMVHAAVSFVDLGSHAAGMPWMLESFRTMNYAMLDDQRLMDIRRLIGGFPEPSAYAFYTVGLYGFWLKLWFDDRGGRWTLATLIVVALLLLRSMSTSGIVAFVSFTGLFLLWHIRSAARVQGVASLYLGLSMAIPLAIGGVVLIYNFVPSVPIVLDTLIFNKMDSESGVERMSWNMQALRNFADSHGLGIGIGSVRASSWIMTNLGSFGLPGSLLQLWFLLALATLGRGLRGLDSAVTRTGAAMVSGCMAIVLQAMIARPYPNLDTPFYAMAGVAAGLYAHARLRNRRAAPIATTARPEPAGDAGPLFAKE</sequence>
<proteinExistence type="predicted"/>
<dbReference type="AlphaFoldDB" id="A0A1X6ZZ28"/>
<evidence type="ECO:0000313" key="5">
    <source>
        <dbReference type="Proteomes" id="UP000193495"/>
    </source>
</evidence>
<dbReference type="RefSeq" id="WP_085897522.1">
    <property type="nucleotide sequence ID" value="NZ_FWFY01000012.1"/>
</dbReference>
<reference evidence="4 5" key="1">
    <citation type="submission" date="2017-03" db="EMBL/GenBank/DDBJ databases">
        <authorList>
            <person name="Afonso C.L."/>
            <person name="Miller P.J."/>
            <person name="Scott M.A."/>
            <person name="Spackman E."/>
            <person name="Goraichik I."/>
            <person name="Dimitrov K.M."/>
            <person name="Suarez D.L."/>
            <person name="Swayne D.E."/>
        </authorList>
    </citation>
    <scope>NUCLEOTIDE SEQUENCE [LARGE SCALE GENOMIC DNA]</scope>
    <source>
        <strain evidence="4 5">CECT 8367</strain>
    </source>
</reference>
<feature type="transmembrane region" description="Helical" evidence="2">
    <location>
        <begin position="223"/>
        <end position="241"/>
    </location>
</feature>
<dbReference type="EMBL" id="PYGB01000012">
    <property type="protein sequence ID" value="PSK82494.1"/>
    <property type="molecule type" value="Genomic_DNA"/>
</dbReference>
<feature type="region of interest" description="Disordered" evidence="1">
    <location>
        <begin position="461"/>
        <end position="481"/>
    </location>
</feature>
<dbReference type="EMBL" id="FWFY01000012">
    <property type="protein sequence ID" value="SLN65291.1"/>
    <property type="molecule type" value="Genomic_DNA"/>
</dbReference>
<feature type="transmembrane region" description="Helical" evidence="2">
    <location>
        <begin position="86"/>
        <end position="104"/>
    </location>
</feature>
<keyword evidence="2" id="KW-0472">Membrane</keyword>
<feature type="transmembrane region" description="Helical" evidence="2">
    <location>
        <begin position="49"/>
        <end position="74"/>
    </location>
</feature>
<evidence type="ECO:0008006" key="7">
    <source>
        <dbReference type="Google" id="ProtNLM"/>
    </source>
</evidence>
<evidence type="ECO:0000313" key="6">
    <source>
        <dbReference type="Proteomes" id="UP000240624"/>
    </source>
</evidence>
<protein>
    <recommendedName>
        <fullName evidence="7">O-antigen ligase-like membrane protein</fullName>
    </recommendedName>
</protein>
<accession>A0A1X6ZZ28</accession>
<dbReference type="Proteomes" id="UP000193495">
    <property type="component" value="Unassembled WGS sequence"/>
</dbReference>
<evidence type="ECO:0000256" key="2">
    <source>
        <dbReference type="SAM" id="Phobius"/>
    </source>
</evidence>
<keyword evidence="2" id="KW-0812">Transmembrane</keyword>
<feature type="compositionally biased region" description="Low complexity" evidence="1">
    <location>
        <begin position="461"/>
        <end position="471"/>
    </location>
</feature>
<feature type="transmembrane region" description="Helical" evidence="2">
    <location>
        <begin position="294"/>
        <end position="318"/>
    </location>
</feature>
<dbReference type="Proteomes" id="UP000240624">
    <property type="component" value="Unassembled WGS sequence"/>
</dbReference>
<dbReference type="OrthoDB" id="7010242at2"/>
<feature type="transmembrane region" description="Helical" evidence="2">
    <location>
        <begin position="378"/>
        <end position="400"/>
    </location>
</feature>
<keyword evidence="6" id="KW-1185">Reference proteome</keyword>
<organism evidence="4 5">
    <name type="scientific">Limimaricola soesokkakensis</name>
    <dbReference type="NCBI Taxonomy" id="1343159"/>
    <lineage>
        <taxon>Bacteria</taxon>
        <taxon>Pseudomonadati</taxon>
        <taxon>Pseudomonadota</taxon>
        <taxon>Alphaproteobacteria</taxon>
        <taxon>Rhodobacterales</taxon>
        <taxon>Paracoccaceae</taxon>
        <taxon>Limimaricola</taxon>
    </lineage>
</organism>
<feature type="transmembrane region" description="Helical" evidence="2">
    <location>
        <begin position="437"/>
        <end position="454"/>
    </location>
</feature>
<reference evidence="3 6" key="2">
    <citation type="submission" date="2018-03" db="EMBL/GenBank/DDBJ databases">
        <title>Genomic Encyclopedia of Archaeal and Bacterial Type Strains, Phase II (KMG-II): from individual species to whole genera.</title>
        <authorList>
            <person name="Goeker M."/>
        </authorList>
    </citation>
    <scope>NUCLEOTIDE SEQUENCE [LARGE SCALE GENOMIC DNA]</scope>
    <source>
        <strain evidence="3 6">DSM 29956</strain>
    </source>
</reference>
<evidence type="ECO:0000256" key="1">
    <source>
        <dbReference type="SAM" id="MobiDB-lite"/>
    </source>
</evidence>